<dbReference type="OrthoDB" id="2288928at2759"/>
<keyword evidence="3" id="KW-0677">Repeat</keyword>
<evidence type="ECO:0000256" key="1">
    <source>
        <dbReference type="ARBA" id="ARBA00007625"/>
    </source>
</evidence>
<dbReference type="SUPFAM" id="SSF50978">
    <property type="entry name" value="WD40 repeat-like"/>
    <property type="match status" value="1"/>
</dbReference>
<dbReference type="Gene3D" id="2.130.10.10">
    <property type="entry name" value="YVTN repeat-like/Quinoprotein amine dehydrogenase"/>
    <property type="match status" value="2"/>
</dbReference>
<dbReference type="EMBL" id="LJSK01000034">
    <property type="protein sequence ID" value="KPI89001.1"/>
    <property type="molecule type" value="Genomic_DNA"/>
</dbReference>
<gene>
    <name evidence="7" type="ORF">ABL78_1885</name>
</gene>
<feature type="compositionally biased region" description="Acidic residues" evidence="6">
    <location>
        <begin position="485"/>
        <end position="497"/>
    </location>
</feature>
<dbReference type="FunFam" id="2.130.10.10:FF:002613">
    <property type="entry name" value="Uncharacterized protein"/>
    <property type="match status" value="1"/>
</dbReference>
<dbReference type="Proteomes" id="UP000038009">
    <property type="component" value="Unassembled WGS sequence"/>
</dbReference>
<dbReference type="InterPro" id="IPR050505">
    <property type="entry name" value="WDR55/POC1"/>
</dbReference>
<feature type="compositionally biased region" description="Basic and acidic residues" evidence="6">
    <location>
        <begin position="460"/>
        <end position="477"/>
    </location>
</feature>
<dbReference type="PROSITE" id="PS50082">
    <property type="entry name" value="WD_REPEATS_2"/>
    <property type="match status" value="1"/>
</dbReference>
<dbReference type="PANTHER" id="PTHR44019:SF20">
    <property type="entry name" value="WD REPEAT-CONTAINING PROTEIN 55"/>
    <property type="match status" value="1"/>
</dbReference>
<evidence type="ECO:0000256" key="5">
    <source>
        <dbReference type="PROSITE-ProRule" id="PRU00221"/>
    </source>
</evidence>
<evidence type="ECO:0000313" key="8">
    <source>
        <dbReference type="Proteomes" id="UP000038009"/>
    </source>
</evidence>
<dbReference type="InterPro" id="IPR036322">
    <property type="entry name" value="WD40_repeat_dom_sf"/>
</dbReference>
<evidence type="ECO:0000256" key="2">
    <source>
        <dbReference type="ARBA" id="ARBA00022574"/>
    </source>
</evidence>
<reference evidence="7 8" key="1">
    <citation type="journal article" date="2015" name="PLoS Pathog.">
        <title>Leptomonas seymouri: Adaptations to the Dixenous Life Cycle Analyzed by Genome Sequencing, Transcriptome Profiling and Co-infection with Leishmania donovani.</title>
        <authorList>
            <person name="Kraeva N."/>
            <person name="Butenko A."/>
            <person name="Hlavacova J."/>
            <person name="Kostygov A."/>
            <person name="Myskova J."/>
            <person name="Grybchuk D."/>
            <person name="Lestinova T."/>
            <person name="Votypka J."/>
            <person name="Volf P."/>
            <person name="Opperdoes F."/>
            <person name="Flegontov P."/>
            <person name="Lukes J."/>
            <person name="Yurchenko V."/>
        </authorList>
    </citation>
    <scope>NUCLEOTIDE SEQUENCE [LARGE SCALE GENOMIC DNA]</scope>
    <source>
        <strain evidence="7 8">ATCC 30220</strain>
    </source>
</reference>
<dbReference type="PANTHER" id="PTHR44019">
    <property type="entry name" value="WD REPEAT-CONTAINING PROTEIN 55"/>
    <property type="match status" value="1"/>
</dbReference>
<dbReference type="OMA" id="VRRNLCQ"/>
<comment type="similarity">
    <text evidence="1">Belongs to the WD repeat WDR55 family.</text>
</comment>
<feature type="compositionally biased region" description="Basic and acidic residues" evidence="6">
    <location>
        <begin position="589"/>
        <end position="600"/>
    </location>
</feature>
<feature type="region of interest" description="Disordered" evidence="6">
    <location>
        <begin position="531"/>
        <end position="665"/>
    </location>
</feature>
<dbReference type="AlphaFoldDB" id="A0A0N1I9Z8"/>
<organism evidence="7 8">
    <name type="scientific">Leptomonas seymouri</name>
    <dbReference type="NCBI Taxonomy" id="5684"/>
    <lineage>
        <taxon>Eukaryota</taxon>
        <taxon>Discoba</taxon>
        <taxon>Euglenozoa</taxon>
        <taxon>Kinetoplastea</taxon>
        <taxon>Metakinetoplastina</taxon>
        <taxon>Trypanosomatida</taxon>
        <taxon>Trypanosomatidae</taxon>
        <taxon>Leishmaniinae</taxon>
        <taxon>Leptomonas</taxon>
    </lineage>
</organism>
<feature type="compositionally biased region" description="Low complexity" evidence="6">
    <location>
        <begin position="498"/>
        <end position="509"/>
    </location>
</feature>
<proteinExistence type="inferred from homology"/>
<evidence type="ECO:0000313" key="7">
    <source>
        <dbReference type="EMBL" id="KPI89001.1"/>
    </source>
</evidence>
<comment type="caution">
    <text evidence="7">The sequence shown here is derived from an EMBL/GenBank/DDBJ whole genome shotgun (WGS) entry which is preliminary data.</text>
</comment>
<accession>A0A0N1I9Z8</accession>
<dbReference type="SMART" id="SM00320">
    <property type="entry name" value="WD40"/>
    <property type="match status" value="6"/>
</dbReference>
<name>A0A0N1I9Z8_LEPSE</name>
<dbReference type="InterPro" id="IPR019775">
    <property type="entry name" value="WD40_repeat_CS"/>
</dbReference>
<evidence type="ECO:0000256" key="3">
    <source>
        <dbReference type="ARBA" id="ARBA00022737"/>
    </source>
</evidence>
<keyword evidence="2 5" id="KW-0853">WD repeat</keyword>
<keyword evidence="8" id="KW-1185">Reference proteome</keyword>
<sequence>MELNNLKEDVLMGDTNEATVPAAVLASAPVLDIGFHPTLPILAAGLITGEVEIFERKSVDEMSKIPLKNDFSSWIFKGQYKEDEIVMNYHHQNMLMHPSGGVSSMEFTDDGSYLVTASGDRSISVMDCVSLRLVIHIPSDEVSARMATKKKLNVMNKKNDPNAKTVVKKVAGKKKEKFAVPVNPHKFGISAMNVCDENLIATGDDDGLIAIWDMRERKPVHTYHEHGDYVSQLCYFTDVQELVSSSGDTCLGAYDVRAGKIRDFSVKRKDELNCFAFINSSGISNATFIPSIICGTPHGGLPIWKYGSWTRPYDVLDRHPAECESIISFHGENTAFNHNLILTGACDGLVRVLQMYPVRRNLCQLSARDFTYSHSSVMGANKSTSGGSQHQGNYVVRRARGQEAITRMRVSHDANLLAVSGTDNIIDFVDIAFLNDEEELDQLRGRAEQRHLRTIRELDRERDEADERERRLLEGRGSDSSANGEEGEGSDDEDLSDDSLSSSSSSSAAEDTEAKLAHRAALREKLLKLGAVQKRCRSDSSSSSGDSSGEEQQRKGKRNKEKKSKKAASKACGATEAAEIAAADANFVSEKKKSKMDTKAGTKAADASHNLHNAGGDEVPSKKKKIKNAGNMESADASSKNEGLEGTVDSMEVYRTERQKKRERAAAARWLKEERRKKINFTYEKRRRRVGGFFGDMVGGDDD</sequence>
<evidence type="ECO:0000256" key="6">
    <source>
        <dbReference type="SAM" id="MobiDB-lite"/>
    </source>
</evidence>
<dbReference type="GO" id="GO:0005840">
    <property type="term" value="C:ribosome"/>
    <property type="evidence" value="ECO:0007669"/>
    <property type="project" value="UniProtKB-KW"/>
</dbReference>
<dbReference type="VEuPathDB" id="TriTrypDB:Lsey_0034_0160"/>
<dbReference type="Pfam" id="PF00400">
    <property type="entry name" value="WD40"/>
    <property type="match status" value="2"/>
</dbReference>
<dbReference type="PROSITE" id="PS00678">
    <property type="entry name" value="WD_REPEATS_1"/>
    <property type="match status" value="1"/>
</dbReference>
<keyword evidence="4" id="KW-0687">Ribonucleoprotein</keyword>
<feature type="region of interest" description="Disordered" evidence="6">
    <location>
        <begin position="460"/>
        <end position="516"/>
    </location>
</feature>
<protein>
    <submittedName>
        <fullName evidence="7">Uncharacterized protein</fullName>
    </submittedName>
</protein>
<dbReference type="InterPro" id="IPR001680">
    <property type="entry name" value="WD40_rpt"/>
</dbReference>
<evidence type="ECO:0000256" key="4">
    <source>
        <dbReference type="ARBA" id="ARBA00022980"/>
    </source>
</evidence>
<dbReference type="InterPro" id="IPR015943">
    <property type="entry name" value="WD40/YVTN_repeat-like_dom_sf"/>
</dbReference>
<feature type="compositionally biased region" description="Basic residues" evidence="6">
    <location>
        <begin position="555"/>
        <end position="568"/>
    </location>
</feature>
<keyword evidence="4" id="KW-0689">Ribosomal protein</keyword>
<feature type="compositionally biased region" description="Low complexity" evidence="6">
    <location>
        <begin position="569"/>
        <end position="585"/>
    </location>
</feature>
<feature type="repeat" description="WD" evidence="5">
    <location>
        <begin position="182"/>
        <end position="222"/>
    </location>
</feature>